<evidence type="ECO:0000313" key="1">
    <source>
        <dbReference type="EMBL" id="AGW14771.1"/>
    </source>
</evidence>
<dbReference type="EMBL" id="CP006585">
    <property type="protein sequence ID" value="AGW14771.1"/>
    <property type="molecule type" value="Genomic_DNA"/>
</dbReference>
<organism evidence="1 2">
    <name type="scientific">Megalodesulfovibrio gigas (strain ATCC 19364 / DSM 1382 / NCIMB 9332 / VKM B-1759)</name>
    <name type="common">Desulfovibrio gigas</name>
    <dbReference type="NCBI Taxonomy" id="1121448"/>
    <lineage>
        <taxon>Bacteria</taxon>
        <taxon>Pseudomonadati</taxon>
        <taxon>Thermodesulfobacteriota</taxon>
        <taxon>Desulfovibrionia</taxon>
        <taxon>Desulfovibrionales</taxon>
        <taxon>Desulfovibrionaceae</taxon>
        <taxon>Megalodesulfovibrio</taxon>
    </lineage>
</organism>
<evidence type="ECO:0000313" key="2">
    <source>
        <dbReference type="Proteomes" id="UP000016587"/>
    </source>
</evidence>
<dbReference type="OrthoDB" id="9985954at2"/>
<sequence>MDSRLQTSTSRAARHAPHPFLLRLDVTPRSLFQHDACLERLTASRHGLWDGRCWIALRTSAVARKGLRPFWGLRRRVVARFAATGCWAVLLLDGEESGWLVPGRVAEGLILSRRWHLARDDEYKITPPLPGAWRFTEAGQARALLARLS</sequence>
<dbReference type="Proteomes" id="UP000016587">
    <property type="component" value="Chromosome"/>
</dbReference>
<proteinExistence type="predicted"/>
<accession>T2GF68</accession>
<reference evidence="2" key="2">
    <citation type="submission" date="2013-07" db="EMBL/GenBank/DDBJ databases">
        <authorList>
            <person name="Morais-Silva F.O."/>
            <person name="Rezende A.M."/>
            <person name="Pimentel C."/>
            <person name="Resende D.M."/>
            <person name="Santos C.I."/>
            <person name="Clemente C."/>
            <person name="de Oliveira L.M."/>
            <person name="da Silva S.M."/>
            <person name="Costa D.A."/>
            <person name="Varela-Raposo A."/>
            <person name="Horacio E.C.A."/>
            <person name="Matos M."/>
            <person name="Flores O."/>
            <person name="Ruiz J.C."/>
            <person name="Rodrigues-Pousada C."/>
        </authorList>
    </citation>
    <scope>NUCLEOTIDE SEQUENCE [LARGE SCALE GENOMIC DNA]</scope>
    <source>
        <strain evidence="2">ATCC 19364 / DSM 1382 / NCIMB 9332 / VKM B-1759</strain>
    </source>
</reference>
<name>T2GF68_MEGG1</name>
<dbReference type="AlphaFoldDB" id="T2GF68"/>
<keyword evidence="2" id="KW-1185">Reference proteome</keyword>
<protein>
    <submittedName>
        <fullName evidence="1">Uncharacterized protein</fullName>
    </submittedName>
</protein>
<reference evidence="1 2" key="1">
    <citation type="journal article" date="2013" name="J. Bacteriol.">
        <title>Roles of HynAB and Ech, the only two hydrogenases found in the model sulfate reducer Desulfovibrio gigas.</title>
        <authorList>
            <person name="Morais-Silva F.O."/>
            <person name="Santos C.I."/>
            <person name="Rodrigues R."/>
            <person name="Pereira I.A."/>
            <person name="Rodrigues-Pousada C."/>
        </authorList>
    </citation>
    <scope>NUCLEOTIDE SEQUENCE [LARGE SCALE GENOMIC DNA]</scope>
    <source>
        <strain evidence="2">ATCC 19364 / DSM 1382 / NCIMB 9332 / VKM B-1759</strain>
    </source>
</reference>
<gene>
    <name evidence="1" type="ORF">DGI_3053</name>
</gene>
<dbReference type="PATRIC" id="fig|1121448.10.peg.3012"/>
<dbReference type="RefSeq" id="WP_021761846.1">
    <property type="nucleotide sequence ID" value="NC_022444.1"/>
</dbReference>
<dbReference type="HOGENOM" id="CLU_1746684_0_0_7"/>
<dbReference type="KEGG" id="dgg:DGI_3053"/>